<dbReference type="InterPro" id="IPR000515">
    <property type="entry name" value="MetI-like"/>
</dbReference>
<evidence type="ECO:0000256" key="2">
    <source>
        <dbReference type="ARBA" id="ARBA00022448"/>
    </source>
</evidence>
<keyword evidence="2 7" id="KW-0813">Transport</keyword>
<feature type="transmembrane region" description="Helical" evidence="7">
    <location>
        <begin position="535"/>
        <end position="554"/>
    </location>
</feature>
<feature type="transmembrane region" description="Helical" evidence="7">
    <location>
        <begin position="256"/>
        <end position="274"/>
    </location>
</feature>
<sequence length="576" mass="62142">MKATAEVQNLFRAIPFGAINRIPWWLSAAVVAVGLLVLMPVAALTGIAAQGDAEIWPHLIRNVLPSSIVDTLALLAGIAVVAGSMGITSAWLVTAHRFPGRNILVWLLPLPLAVPTYITAYIYVEIFDSAGLVQMAMRDVMGWTSRSDYWFPEIRSLYGCILVMSAVLYPYVYIAARAMFLTQSASMLEVARVLGAGRFKLFTVIALPLARPALAVGLSLALLEALNDIGASEYLGVRTLTVAVYNTWLNRGSLPGAAQIACVMLAFVVALILIERYGRKDRRYATSAKRSRVVHPAPLFGGRAWIAAMLCSVPVFLGFILPCAFLIREILRGSLFEQFDAEFLEHLLTTLGLSITATLAVLAVATLLVSAARIAKSPLTRSTLFIAGLGYAIPGTVLALGLMTPLVTIDGLIGTIWRYLTGERLGLLLMGTATAIIIAYVLRFLSIATGSLSAGLDRVSPSLEDAARTLGSSRKDMVWRIQIPLMRPALASAALLIFVDCIKELPATLLLRPLNTETLATQVYTYASRGRFEDGSLAALVIVLIGLVPVIQLVRSAETRLRRPERPDSPSSSPSL</sequence>
<reference evidence="9 10" key="1">
    <citation type="submission" date="2016-10" db="EMBL/GenBank/DDBJ databases">
        <authorList>
            <person name="de Groot N.N."/>
        </authorList>
    </citation>
    <scope>NUCLEOTIDE SEQUENCE [LARGE SCALE GENOMIC DNA]</scope>
    <source>
        <strain evidence="9 10">CGMCC 1.7666</strain>
    </source>
</reference>
<dbReference type="SUPFAM" id="SSF161098">
    <property type="entry name" value="MetI-like"/>
    <property type="match status" value="2"/>
</dbReference>
<feature type="domain" description="ABC transmembrane type-1" evidence="8">
    <location>
        <begin position="347"/>
        <end position="555"/>
    </location>
</feature>
<dbReference type="STRING" id="549386.SAMN02927923_00196"/>
<feature type="transmembrane region" description="Helical" evidence="7">
    <location>
        <begin position="304"/>
        <end position="327"/>
    </location>
</feature>
<dbReference type="RefSeq" id="WP_244510339.1">
    <property type="nucleotide sequence ID" value="NZ_FMVJ01000002.1"/>
</dbReference>
<dbReference type="EMBL" id="FMVJ01000002">
    <property type="protein sequence ID" value="SCX87837.1"/>
    <property type="molecule type" value="Genomic_DNA"/>
</dbReference>
<evidence type="ECO:0000256" key="3">
    <source>
        <dbReference type="ARBA" id="ARBA00022475"/>
    </source>
</evidence>
<protein>
    <submittedName>
        <fullName evidence="9">Iron(III) transport system permease protein</fullName>
    </submittedName>
</protein>
<feature type="transmembrane region" description="Helical" evidence="7">
    <location>
        <begin position="201"/>
        <end position="223"/>
    </location>
</feature>
<feature type="domain" description="ABC transmembrane type-1" evidence="8">
    <location>
        <begin position="68"/>
        <end position="275"/>
    </location>
</feature>
<keyword evidence="4 7" id="KW-0812">Transmembrane</keyword>
<feature type="transmembrane region" description="Helical" evidence="7">
    <location>
        <begin position="427"/>
        <end position="456"/>
    </location>
</feature>
<accession>A0A1G5BCM2</accession>
<dbReference type="PROSITE" id="PS50928">
    <property type="entry name" value="ABC_TM1"/>
    <property type="match status" value="2"/>
</dbReference>
<evidence type="ECO:0000313" key="10">
    <source>
        <dbReference type="Proteomes" id="UP000199569"/>
    </source>
</evidence>
<name>A0A1G5BCM2_9HYPH</name>
<dbReference type="GO" id="GO:0005886">
    <property type="term" value="C:plasma membrane"/>
    <property type="evidence" value="ECO:0007669"/>
    <property type="project" value="UniProtKB-SubCell"/>
</dbReference>
<keyword evidence="10" id="KW-1185">Reference proteome</keyword>
<comment type="similarity">
    <text evidence="7">Belongs to the binding-protein-dependent transport system permease family.</text>
</comment>
<proteinExistence type="inferred from homology"/>
<evidence type="ECO:0000313" key="9">
    <source>
        <dbReference type="EMBL" id="SCX87837.1"/>
    </source>
</evidence>
<feature type="transmembrane region" description="Helical" evidence="7">
    <location>
        <begin position="384"/>
        <end position="407"/>
    </location>
</feature>
<dbReference type="AlphaFoldDB" id="A0A1G5BCM2"/>
<evidence type="ECO:0000256" key="5">
    <source>
        <dbReference type="ARBA" id="ARBA00022989"/>
    </source>
</evidence>
<feature type="transmembrane region" description="Helical" evidence="7">
    <location>
        <begin position="104"/>
        <end position="124"/>
    </location>
</feature>
<dbReference type="CDD" id="cd06261">
    <property type="entry name" value="TM_PBP2"/>
    <property type="match status" value="2"/>
</dbReference>
<feature type="transmembrane region" description="Helical" evidence="7">
    <location>
        <begin position="68"/>
        <end position="92"/>
    </location>
</feature>
<feature type="transmembrane region" description="Helical" evidence="7">
    <location>
        <begin position="156"/>
        <end position="180"/>
    </location>
</feature>
<dbReference type="Pfam" id="PF00528">
    <property type="entry name" value="BPD_transp_1"/>
    <property type="match status" value="2"/>
</dbReference>
<dbReference type="PANTHER" id="PTHR30183:SF2">
    <property type="entry name" value="IRON UTILIZATION PROTEIN"/>
    <property type="match status" value="1"/>
</dbReference>
<gene>
    <name evidence="9" type="ORF">SAMN02927923_00196</name>
</gene>
<keyword evidence="3" id="KW-1003">Cell membrane</keyword>
<dbReference type="Proteomes" id="UP000199569">
    <property type="component" value="Unassembled WGS sequence"/>
</dbReference>
<keyword evidence="6 7" id="KW-0472">Membrane</keyword>
<evidence type="ECO:0000256" key="4">
    <source>
        <dbReference type="ARBA" id="ARBA00022692"/>
    </source>
</evidence>
<organism evidence="9 10">
    <name type="scientific">Microvirga guangxiensis</name>
    <dbReference type="NCBI Taxonomy" id="549386"/>
    <lineage>
        <taxon>Bacteria</taxon>
        <taxon>Pseudomonadati</taxon>
        <taxon>Pseudomonadota</taxon>
        <taxon>Alphaproteobacteria</taxon>
        <taxon>Hyphomicrobiales</taxon>
        <taxon>Methylobacteriaceae</taxon>
        <taxon>Microvirga</taxon>
    </lineage>
</organism>
<dbReference type="Gene3D" id="1.10.3720.10">
    <property type="entry name" value="MetI-like"/>
    <property type="match status" value="2"/>
</dbReference>
<dbReference type="GO" id="GO:0055085">
    <property type="term" value="P:transmembrane transport"/>
    <property type="evidence" value="ECO:0007669"/>
    <property type="project" value="InterPro"/>
</dbReference>
<feature type="transmembrane region" description="Helical" evidence="7">
    <location>
        <begin position="22"/>
        <end position="48"/>
    </location>
</feature>
<dbReference type="PANTHER" id="PTHR30183">
    <property type="entry name" value="MOLYBDENUM TRANSPORT SYSTEM PERMEASE PROTEIN MODB"/>
    <property type="match status" value="1"/>
</dbReference>
<evidence type="ECO:0000259" key="8">
    <source>
        <dbReference type="PROSITE" id="PS50928"/>
    </source>
</evidence>
<feature type="transmembrane region" description="Helical" evidence="7">
    <location>
        <begin position="347"/>
        <end position="372"/>
    </location>
</feature>
<dbReference type="InterPro" id="IPR035906">
    <property type="entry name" value="MetI-like_sf"/>
</dbReference>
<evidence type="ECO:0000256" key="6">
    <source>
        <dbReference type="ARBA" id="ARBA00023136"/>
    </source>
</evidence>
<comment type="subcellular location">
    <subcellularLocation>
        <location evidence="1 7">Cell membrane</location>
        <topology evidence="1 7">Multi-pass membrane protein</topology>
    </subcellularLocation>
</comment>
<evidence type="ECO:0000256" key="1">
    <source>
        <dbReference type="ARBA" id="ARBA00004651"/>
    </source>
</evidence>
<evidence type="ECO:0000256" key="7">
    <source>
        <dbReference type="RuleBase" id="RU363032"/>
    </source>
</evidence>
<keyword evidence="5 7" id="KW-1133">Transmembrane helix</keyword>